<sequence>MEIVISENAIRSFQHEWALAEGQYVRIYAKYVGASDDAFSIGINASADPIDPALVKAIGGYQFFIENSDAWMFKHKILKIDSNEEDGVFFINTSSCP</sequence>
<reference evidence="1 2" key="1">
    <citation type="submission" date="2020-09" db="EMBL/GenBank/DDBJ databases">
        <title>Paenibacillus sp. CAU 1523 isolated from sand of Haeundae Beach.</title>
        <authorList>
            <person name="Kim W."/>
        </authorList>
    </citation>
    <scope>NUCLEOTIDE SEQUENCE [LARGE SCALE GENOMIC DNA]</scope>
    <source>
        <strain evidence="1 2">CAU 1523</strain>
    </source>
</reference>
<keyword evidence="2" id="KW-1185">Reference proteome</keyword>
<evidence type="ECO:0000313" key="2">
    <source>
        <dbReference type="Proteomes" id="UP000634529"/>
    </source>
</evidence>
<evidence type="ECO:0008006" key="3">
    <source>
        <dbReference type="Google" id="ProtNLM"/>
    </source>
</evidence>
<protein>
    <recommendedName>
        <fullName evidence="3">Fe-S cluster assembly protein HesB</fullName>
    </recommendedName>
</protein>
<comment type="caution">
    <text evidence="1">The sequence shown here is derived from an EMBL/GenBank/DDBJ whole genome shotgun (WGS) entry which is preliminary data.</text>
</comment>
<dbReference type="EMBL" id="JACYTN010000014">
    <property type="protein sequence ID" value="MBD8499694.1"/>
    <property type="molecule type" value="Genomic_DNA"/>
</dbReference>
<dbReference type="Proteomes" id="UP000634529">
    <property type="component" value="Unassembled WGS sequence"/>
</dbReference>
<dbReference type="RefSeq" id="WP_192026032.1">
    <property type="nucleotide sequence ID" value="NZ_JACYTN010000014.1"/>
</dbReference>
<gene>
    <name evidence="1" type="ORF">IFO66_15475</name>
</gene>
<name>A0ABR9B040_9BACL</name>
<accession>A0ABR9B040</accession>
<organism evidence="1 2">
    <name type="scientific">Paenibacillus arenosi</name>
    <dbReference type="NCBI Taxonomy" id="2774142"/>
    <lineage>
        <taxon>Bacteria</taxon>
        <taxon>Bacillati</taxon>
        <taxon>Bacillota</taxon>
        <taxon>Bacilli</taxon>
        <taxon>Bacillales</taxon>
        <taxon>Paenibacillaceae</taxon>
        <taxon>Paenibacillus</taxon>
    </lineage>
</organism>
<evidence type="ECO:0000313" key="1">
    <source>
        <dbReference type="EMBL" id="MBD8499694.1"/>
    </source>
</evidence>
<proteinExistence type="predicted"/>
<dbReference type="InterPro" id="IPR035903">
    <property type="entry name" value="HesB-like_dom_sf"/>
</dbReference>
<dbReference type="SUPFAM" id="SSF89360">
    <property type="entry name" value="HesB-like domain"/>
    <property type="match status" value="1"/>
</dbReference>